<name>A0A832SW28_9EURY</name>
<dbReference type="InterPro" id="IPR036388">
    <property type="entry name" value="WH-like_DNA-bd_sf"/>
</dbReference>
<dbReference type="EMBL" id="DUJR01000023">
    <property type="protein sequence ID" value="HII59807.1"/>
    <property type="molecule type" value="Genomic_DNA"/>
</dbReference>
<dbReference type="OMA" id="AKIVNIH"/>
<dbReference type="InterPro" id="IPR036390">
    <property type="entry name" value="WH_DNA-bd_sf"/>
</dbReference>
<accession>A0A832SW28</accession>
<proteinExistence type="predicted"/>
<gene>
    <name evidence="2" type="ORF">HA335_04395</name>
</gene>
<evidence type="ECO:0000313" key="2">
    <source>
        <dbReference type="EMBL" id="HII59807.1"/>
    </source>
</evidence>
<comment type="caution">
    <text evidence="2">The sequence shown here is derived from an EMBL/GenBank/DDBJ whole genome shotgun (WGS) entry which is preliminary data.</text>
</comment>
<dbReference type="AlphaFoldDB" id="A0A832SW28"/>
<reference evidence="2" key="1">
    <citation type="journal article" date="2020" name="bioRxiv">
        <title>A rank-normalized archaeal taxonomy based on genome phylogeny resolves widespread incomplete and uneven classifications.</title>
        <authorList>
            <person name="Rinke C."/>
            <person name="Chuvochina M."/>
            <person name="Mussig A.J."/>
            <person name="Chaumeil P.-A."/>
            <person name="Waite D.W."/>
            <person name="Whitman W.B."/>
            <person name="Parks D.H."/>
            <person name="Hugenholtz P."/>
        </authorList>
    </citation>
    <scope>NUCLEOTIDE SEQUENCE</scope>
    <source>
        <strain evidence="2">UBA8849</strain>
    </source>
</reference>
<protein>
    <submittedName>
        <fullName evidence="2">Helix-turn-helix transcriptional regulator</fullName>
    </submittedName>
</protein>
<dbReference type="Pfam" id="PF03551">
    <property type="entry name" value="PadR"/>
    <property type="match status" value="1"/>
</dbReference>
<dbReference type="SUPFAM" id="SSF46785">
    <property type="entry name" value="Winged helix' DNA-binding domain"/>
    <property type="match status" value="1"/>
</dbReference>
<sequence>MLIGILSKKYVKEILELLNEKGELHFSQIHKEIPTHMSSLNRTLNELVKLGLISKRKEDNKQALPKTYYKLTPLGKKALLLYEVEKIIENSKNNQNIIIQIINGKNHNIINAKIVNIHNK</sequence>
<evidence type="ECO:0000259" key="1">
    <source>
        <dbReference type="Pfam" id="PF03551"/>
    </source>
</evidence>
<dbReference type="Gene3D" id="1.10.10.10">
    <property type="entry name" value="Winged helix-like DNA-binding domain superfamily/Winged helix DNA-binding domain"/>
    <property type="match status" value="1"/>
</dbReference>
<organism evidence="2 3">
    <name type="scientific">Methanocaldococcus jannaschii</name>
    <dbReference type="NCBI Taxonomy" id="2190"/>
    <lineage>
        <taxon>Archaea</taxon>
        <taxon>Methanobacteriati</taxon>
        <taxon>Methanobacteriota</taxon>
        <taxon>Methanomada group</taxon>
        <taxon>Methanococci</taxon>
        <taxon>Methanococcales</taxon>
        <taxon>Methanocaldococcaceae</taxon>
        <taxon>Methanocaldococcus</taxon>
    </lineage>
</organism>
<evidence type="ECO:0000313" key="3">
    <source>
        <dbReference type="Proteomes" id="UP000645676"/>
    </source>
</evidence>
<dbReference type="Proteomes" id="UP000645676">
    <property type="component" value="Unassembled WGS sequence"/>
</dbReference>
<feature type="domain" description="Transcription regulator PadR N-terminal" evidence="1">
    <location>
        <begin position="14"/>
        <end position="79"/>
    </location>
</feature>
<dbReference type="SMR" id="A0A832SW28"/>
<dbReference type="RefSeq" id="WP_010870458.1">
    <property type="nucleotide sequence ID" value="NC_000909.1"/>
</dbReference>
<dbReference type="InterPro" id="IPR005149">
    <property type="entry name" value="Tscrpt_reg_PadR_N"/>
</dbReference>